<dbReference type="RefSeq" id="WP_312987128.1">
    <property type="nucleotide sequence ID" value="NZ_BAAAUI010000105.1"/>
</dbReference>
<organism evidence="1 2">
    <name type="scientific">Crossiella cryophila</name>
    <dbReference type="NCBI Taxonomy" id="43355"/>
    <lineage>
        <taxon>Bacteria</taxon>
        <taxon>Bacillati</taxon>
        <taxon>Actinomycetota</taxon>
        <taxon>Actinomycetes</taxon>
        <taxon>Pseudonocardiales</taxon>
        <taxon>Pseudonocardiaceae</taxon>
        <taxon>Crossiella</taxon>
    </lineage>
</organism>
<name>A0A7W7FSX5_9PSEU</name>
<dbReference type="InterPro" id="IPR050563">
    <property type="entry name" value="4-hydroxybenzoyl-CoA_TE"/>
</dbReference>
<evidence type="ECO:0000313" key="1">
    <source>
        <dbReference type="EMBL" id="MBB4676430.1"/>
    </source>
</evidence>
<dbReference type="EC" id="3.1.2.-" evidence="1"/>
<sequence length="133" mass="14776">MGIGVRAYELDSLGHVNGAVYLQYAEHVRWECLLAAGIGLEALRELGVAPVRIEETIRYHRELRAGDQVELDCVFEWGQGKVFRVRQEVRRGAELVAEVVNVGGVLDLGTRRLVADPEAVFRRLAVVPELVGL</sequence>
<dbReference type="Proteomes" id="UP000533598">
    <property type="component" value="Unassembled WGS sequence"/>
</dbReference>
<keyword evidence="1" id="KW-0378">Hydrolase</keyword>
<gene>
    <name evidence="1" type="ORF">HNR67_002548</name>
</gene>
<dbReference type="GO" id="GO:0047617">
    <property type="term" value="F:fatty acyl-CoA hydrolase activity"/>
    <property type="evidence" value="ECO:0007669"/>
    <property type="project" value="TreeGrafter"/>
</dbReference>
<dbReference type="InterPro" id="IPR029069">
    <property type="entry name" value="HotDog_dom_sf"/>
</dbReference>
<dbReference type="EMBL" id="JACHMH010000001">
    <property type="protein sequence ID" value="MBB4676430.1"/>
    <property type="molecule type" value="Genomic_DNA"/>
</dbReference>
<protein>
    <submittedName>
        <fullName evidence="1">Acyl-CoA thioester hydrolase</fullName>
        <ecNumber evidence="1">3.1.2.-</ecNumber>
    </submittedName>
</protein>
<dbReference type="AlphaFoldDB" id="A0A7W7FSX5"/>
<dbReference type="PANTHER" id="PTHR31793">
    <property type="entry name" value="4-HYDROXYBENZOYL-COA THIOESTERASE FAMILY MEMBER"/>
    <property type="match status" value="1"/>
</dbReference>
<reference evidence="1 2" key="1">
    <citation type="submission" date="2020-08" db="EMBL/GenBank/DDBJ databases">
        <title>Sequencing the genomes of 1000 actinobacteria strains.</title>
        <authorList>
            <person name="Klenk H.-P."/>
        </authorList>
    </citation>
    <scope>NUCLEOTIDE SEQUENCE [LARGE SCALE GENOMIC DNA]</scope>
    <source>
        <strain evidence="1 2">DSM 44230</strain>
    </source>
</reference>
<dbReference type="CDD" id="cd00586">
    <property type="entry name" value="4HBT"/>
    <property type="match status" value="1"/>
</dbReference>
<proteinExistence type="predicted"/>
<keyword evidence="2" id="KW-1185">Reference proteome</keyword>
<accession>A0A7W7FSX5</accession>
<evidence type="ECO:0000313" key="2">
    <source>
        <dbReference type="Proteomes" id="UP000533598"/>
    </source>
</evidence>
<dbReference type="SUPFAM" id="SSF54637">
    <property type="entry name" value="Thioesterase/thiol ester dehydrase-isomerase"/>
    <property type="match status" value="1"/>
</dbReference>
<dbReference type="Pfam" id="PF13279">
    <property type="entry name" value="4HBT_2"/>
    <property type="match status" value="1"/>
</dbReference>
<dbReference type="PANTHER" id="PTHR31793:SF24">
    <property type="entry name" value="LONG-CHAIN ACYL-COA THIOESTERASE FADM"/>
    <property type="match status" value="1"/>
</dbReference>
<comment type="caution">
    <text evidence="1">The sequence shown here is derived from an EMBL/GenBank/DDBJ whole genome shotgun (WGS) entry which is preliminary data.</text>
</comment>
<dbReference type="Gene3D" id="3.10.129.10">
    <property type="entry name" value="Hotdog Thioesterase"/>
    <property type="match status" value="1"/>
</dbReference>